<dbReference type="EMBL" id="SRPW01000422">
    <property type="protein sequence ID" value="KAG6014748.1"/>
    <property type="molecule type" value="Genomic_DNA"/>
</dbReference>
<dbReference type="InterPro" id="IPR045175">
    <property type="entry name" value="M28_fam"/>
</dbReference>
<feature type="domain" description="Vacuolar membrane protease C-terminal" evidence="19">
    <location>
        <begin position="789"/>
        <end position="1020"/>
    </location>
</feature>
<dbReference type="FunFam" id="3.40.630.10:FF:000057">
    <property type="entry name" value="Vacuolar membrane protease"/>
    <property type="match status" value="1"/>
</dbReference>
<dbReference type="PANTHER" id="PTHR12147:SF58">
    <property type="entry name" value="VACUOLAR MEMBRANE PROTEASE"/>
    <property type="match status" value="1"/>
</dbReference>
<feature type="compositionally biased region" description="Polar residues" evidence="16">
    <location>
        <begin position="597"/>
        <end position="611"/>
    </location>
</feature>
<evidence type="ECO:0000313" key="21">
    <source>
        <dbReference type="EMBL" id="KAG6014748.1"/>
    </source>
</evidence>
<feature type="transmembrane region" description="Helical" evidence="17">
    <location>
        <begin position="470"/>
        <end position="489"/>
    </location>
</feature>
<dbReference type="Pfam" id="PF04389">
    <property type="entry name" value="Peptidase_M28"/>
    <property type="match status" value="1"/>
</dbReference>
<feature type="compositionally biased region" description="Polar residues" evidence="16">
    <location>
        <begin position="647"/>
        <end position="669"/>
    </location>
</feature>
<feature type="transmembrane region" description="Helical" evidence="17">
    <location>
        <begin position="693"/>
        <end position="712"/>
    </location>
</feature>
<evidence type="ECO:0000256" key="16">
    <source>
        <dbReference type="SAM" id="MobiDB-lite"/>
    </source>
</evidence>
<feature type="transmembrane region" description="Helical" evidence="17">
    <location>
        <begin position="534"/>
        <end position="553"/>
    </location>
</feature>
<keyword evidence="11 17" id="KW-1133">Transmembrane helix</keyword>
<keyword evidence="6 15" id="KW-0645">Protease</keyword>
<dbReference type="AlphaFoldDB" id="A0A9P7NE62"/>
<feature type="transmembrane region" description="Helical" evidence="17">
    <location>
        <begin position="732"/>
        <end position="751"/>
    </location>
</feature>
<feature type="transmembrane region" description="Helical" evidence="17">
    <location>
        <begin position="565"/>
        <end position="586"/>
    </location>
</feature>
<dbReference type="CDD" id="cd03875">
    <property type="entry name" value="M28_Fxna_like"/>
    <property type="match status" value="1"/>
</dbReference>
<dbReference type="Proteomes" id="UP000748025">
    <property type="component" value="Unassembled WGS sequence"/>
</dbReference>
<comment type="similarity">
    <text evidence="4 15">Belongs to the peptidase M28 family.</text>
</comment>
<keyword evidence="8 15" id="KW-0479">Metal-binding</keyword>
<dbReference type="Pfam" id="PF22250">
    <property type="entry name" value="PFF1_C"/>
    <property type="match status" value="1"/>
</dbReference>
<feature type="region of interest" description="Disordered" evidence="16">
    <location>
        <begin position="597"/>
        <end position="679"/>
    </location>
</feature>
<dbReference type="InterPro" id="IPR007484">
    <property type="entry name" value="Peptidase_M28"/>
</dbReference>
<name>A0A9P7NE62_9HYPO</name>
<feature type="transmembrane region" description="Helical" evidence="17">
    <location>
        <begin position="501"/>
        <end position="522"/>
    </location>
</feature>
<dbReference type="InterPro" id="IPR053975">
    <property type="entry name" value="PFF1_C"/>
</dbReference>
<evidence type="ECO:0000259" key="20">
    <source>
        <dbReference type="Pfam" id="PF22251"/>
    </source>
</evidence>
<evidence type="ECO:0000256" key="14">
    <source>
        <dbReference type="ARBA" id="ARBA00023180"/>
    </source>
</evidence>
<dbReference type="InterPro" id="IPR048024">
    <property type="entry name" value="Fxna-like_M28_dom"/>
</dbReference>
<keyword evidence="14" id="KW-0325">Glycoprotein</keyword>
<evidence type="ECO:0000256" key="10">
    <source>
        <dbReference type="ARBA" id="ARBA00022833"/>
    </source>
</evidence>
<evidence type="ECO:0000256" key="4">
    <source>
        <dbReference type="ARBA" id="ARBA00010918"/>
    </source>
</evidence>
<evidence type="ECO:0000259" key="19">
    <source>
        <dbReference type="Pfam" id="PF22250"/>
    </source>
</evidence>
<keyword evidence="9 15" id="KW-0378">Hydrolase</keyword>
<evidence type="ECO:0000256" key="3">
    <source>
        <dbReference type="ARBA" id="ARBA00004128"/>
    </source>
</evidence>
<feature type="transmembrane region" description="Helical" evidence="17">
    <location>
        <begin position="413"/>
        <end position="436"/>
    </location>
</feature>
<dbReference type="GO" id="GO:0005774">
    <property type="term" value="C:vacuolar membrane"/>
    <property type="evidence" value="ECO:0007669"/>
    <property type="project" value="UniProtKB-SubCell"/>
</dbReference>
<dbReference type="SUPFAM" id="SSF53187">
    <property type="entry name" value="Zn-dependent exopeptidases"/>
    <property type="match status" value="1"/>
</dbReference>
<evidence type="ECO:0000256" key="2">
    <source>
        <dbReference type="ARBA" id="ARBA00003273"/>
    </source>
</evidence>
<comment type="caution">
    <text evidence="21">The sequence shown here is derived from an EMBL/GenBank/DDBJ whole genome shotgun (WGS) entry which is preliminary data.</text>
</comment>
<evidence type="ECO:0000256" key="6">
    <source>
        <dbReference type="ARBA" id="ARBA00022670"/>
    </source>
</evidence>
<evidence type="ECO:0000259" key="18">
    <source>
        <dbReference type="Pfam" id="PF04389"/>
    </source>
</evidence>
<organism evidence="21 22">
    <name type="scientific">Claviceps pusilla</name>
    <dbReference type="NCBI Taxonomy" id="123648"/>
    <lineage>
        <taxon>Eukaryota</taxon>
        <taxon>Fungi</taxon>
        <taxon>Dikarya</taxon>
        <taxon>Ascomycota</taxon>
        <taxon>Pezizomycotina</taxon>
        <taxon>Sordariomycetes</taxon>
        <taxon>Hypocreomycetidae</taxon>
        <taxon>Hypocreales</taxon>
        <taxon>Clavicipitaceae</taxon>
        <taxon>Claviceps</taxon>
    </lineage>
</organism>
<evidence type="ECO:0000256" key="5">
    <source>
        <dbReference type="ARBA" id="ARBA00022554"/>
    </source>
</evidence>
<evidence type="ECO:0000256" key="12">
    <source>
        <dbReference type="ARBA" id="ARBA00023049"/>
    </source>
</evidence>
<dbReference type="EC" id="3.4.-.-" evidence="15"/>
<reference evidence="21" key="1">
    <citation type="journal article" date="2020" name="bioRxiv">
        <title>Whole genome comparisons of ergot fungi reveals the divergence and evolution of species within the genus Claviceps are the result of varying mechanisms driving genome evolution and host range expansion.</title>
        <authorList>
            <person name="Wyka S.A."/>
            <person name="Mondo S.J."/>
            <person name="Liu M."/>
            <person name="Dettman J."/>
            <person name="Nalam V."/>
            <person name="Broders K.D."/>
        </authorList>
    </citation>
    <scope>NUCLEOTIDE SEQUENCE</scope>
    <source>
        <strain evidence="21">CCC 602</strain>
    </source>
</reference>
<dbReference type="GO" id="GO:0008235">
    <property type="term" value="F:metalloexopeptidase activity"/>
    <property type="evidence" value="ECO:0007669"/>
    <property type="project" value="InterPro"/>
</dbReference>
<evidence type="ECO:0000256" key="13">
    <source>
        <dbReference type="ARBA" id="ARBA00023136"/>
    </source>
</evidence>
<evidence type="ECO:0000256" key="15">
    <source>
        <dbReference type="RuleBase" id="RU361240"/>
    </source>
</evidence>
<evidence type="ECO:0000256" key="9">
    <source>
        <dbReference type="ARBA" id="ARBA00022801"/>
    </source>
</evidence>
<dbReference type="Pfam" id="PF22251">
    <property type="entry name" value="PFF1_TM"/>
    <property type="match status" value="1"/>
</dbReference>
<gene>
    <name evidence="21" type="ORF">E4U43_006188</name>
</gene>
<dbReference type="InterPro" id="IPR053976">
    <property type="entry name" value="PFF1_TM"/>
</dbReference>
<protein>
    <recommendedName>
        <fullName evidence="15">Peptide hydrolase</fullName>
        <ecNumber evidence="15">3.4.-.-</ecNumber>
    </recommendedName>
</protein>
<proteinExistence type="inferred from homology"/>
<sequence length="1028" mass="113064">MKIANPFAFRRGPVSFWTSVVYIAVFVPLLYVHETVPAAPSQHDLPQGVNLTEAWADLQAITRAHHPYNSHENDVVRDYLMRRSREILDRNGIKYTEDLTGGVPWKSSYIFSEEGDARQVAETFSRDPGATIFNDLISNVTYAERGSSVGQYFEGNNFYVYIHGSEDPEGDWWQPGKSQRTLYRGAGVLVNCHFDSVSTGYGATDDGVSCVSLLQLLSHFTSNGRQPKNGIILLFNNAEEDGLFGARAFGYSPLAQFCHTFVNLEGAGAGGRAMLFRTTDLETAQAYAKSPHPFGSVVAANAFERNIIRSRTDYSVFVDNFGQRGLDIAFYAPRARYHTEDDDARHTSVHSVWHMLSAALASTESLSESASSSLFSGPRSDGRKDLVQNGRPTAGVWFDWFGSAWSAFPLRGLFAWTLTLLITTPIILLVAAYLLSCQDKWYFFARNTSSDLEGSHGSVALGGWKGLVRFPFAMVFAGALTIGAAYLLAKVNPLIIYSSGYAVWAMMISLFYFSAWLILRGASAVRPSALQRGFTLVWLFLITWVLSIFAAVAEDRMNLGGVYPLAILHTFAFGALFISFLELFALPRKSDYARQLAETQDGSDADTTGINSPAPGQADDAEETGTEAADATETTPLRAGEEGYGSGEQTTTFANTYRRSVSDSNTTPVHSRKDRRRFEPYEQEQGWSGHLPGWTWFIQLLLLGPIYVVLLGNLALVQTTSMAMTGADGSSLLAPLMGVAILSIVLLLPLMPFLHRVGHQISLFFLFIFVVTLTYNLVAFPFSVTNRFKFFFQQVIDVDQGSNVVSVMGLEDFVRPVIDSLPSAAGQKIECVGTTVRADLETCRYNAAFLPPDVANGTSLEDVVSIEASRNAGASSITVKIDGLNTRTCFLDVSVPIFGFHVEGGAKRDGRFGSLPLDGLRHIQLWRRKWDGPWTVTLEMDGRGYMAGASEGKNIEASDYRGTVDEELKLRAVSEEISVTARCAWSDANRASTIPALHEIQQYMPGWATVTKASVGLVEVKKTVKLRL</sequence>
<evidence type="ECO:0000256" key="17">
    <source>
        <dbReference type="SAM" id="Phobius"/>
    </source>
</evidence>
<keyword evidence="7 17" id="KW-0812">Transmembrane</keyword>
<evidence type="ECO:0000256" key="11">
    <source>
        <dbReference type="ARBA" id="ARBA00022989"/>
    </source>
</evidence>
<feature type="transmembrane region" description="Helical" evidence="17">
    <location>
        <begin position="763"/>
        <end position="784"/>
    </location>
</feature>
<evidence type="ECO:0000256" key="1">
    <source>
        <dbReference type="ARBA" id="ARBA00001947"/>
    </source>
</evidence>
<keyword evidence="13 17" id="KW-0472">Membrane</keyword>
<dbReference type="Gene3D" id="3.40.630.10">
    <property type="entry name" value="Zn peptidases"/>
    <property type="match status" value="1"/>
</dbReference>
<keyword evidence="22" id="KW-1185">Reference proteome</keyword>
<accession>A0A9P7NE62</accession>
<keyword evidence="5" id="KW-0926">Vacuole</keyword>
<feature type="transmembrane region" description="Helical" evidence="17">
    <location>
        <begin position="12"/>
        <end position="32"/>
    </location>
</feature>
<dbReference type="GO" id="GO:0006508">
    <property type="term" value="P:proteolysis"/>
    <property type="evidence" value="ECO:0007669"/>
    <property type="project" value="UniProtKB-KW"/>
</dbReference>
<feature type="compositionally biased region" description="Low complexity" evidence="16">
    <location>
        <begin position="626"/>
        <end position="635"/>
    </location>
</feature>
<evidence type="ECO:0000256" key="7">
    <source>
        <dbReference type="ARBA" id="ARBA00022692"/>
    </source>
</evidence>
<dbReference type="GO" id="GO:0046872">
    <property type="term" value="F:metal ion binding"/>
    <property type="evidence" value="ECO:0007669"/>
    <property type="project" value="UniProtKB-KW"/>
</dbReference>
<feature type="domain" description="Peptidase M28" evidence="18">
    <location>
        <begin position="187"/>
        <end position="361"/>
    </location>
</feature>
<comment type="function">
    <text evidence="2">May be involved in vacuolar sorting and osmoregulation.</text>
</comment>
<keyword evidence="10 15" id="KW-0862">Zinc</keyword>
<evidence type="ECO:0000313" key="22">
    <source>
        <dbReference type="Proteomes" id="UP000748025"/>
    </source>
</evidence>
<dbReference type="OrthoDB" id="76293at2759"/>
<evidence type="ECO:0000256" key="8">
    <source>
        <dbReference type="ARBA" id="ARBA00022723"/>
    </source>
</evidence>
<comment type="subcellular location">
    <subcellularLocation>
        <location evidence="3">Vacuole membrane</location>
        <topology evidence="3">Multi-pass membrane protein</topology>
    </subcellularLocation>
</comment>
<comment type="cofactor">
    <cofactor evidence="1">
        <name>Zn(2+)</name>
        <dbReference type="ChEBI" id="CHEBI:29105"/>
    </cofactor>
</comment>
<dbReference type="PANTHER" id="PTHR12147">
    <property type="entry name" value="METALLOPEPTIDASE M28 FAMILY MEMBER"/>
    <property type="match status" value="1"/>
</dbReference>
<feature type="domain" description="Vacuolar membrane protease transmembrane" evidence="20">
    <location>
        <begin position="468"/>
        <end position="760"/>
    </location>
</feature>
<keyword evidence="12" id="KW-0482">Metalloprotease</keyword>